<dbReference type="EMBL" id="CP147920">
    <property type="protein sequence ID" value="XAU16163.1"/>
    <property type="molecule type" value="Genomic_DNA"/>
</dbReference>
<dbReference type="RefSeq" id="WP_231021070.1">
    <property type="nucleotide sequence ID" value="NZ_CP147920.1"/>
</dbReference>
<evidence type="ECO:0000256" key="4">
    <source>
        <dbReference type="PROSITE-ProRule" id="PRU00510"/>
    </source>
</evidence>
<dbReference type="SUPFAM" id="SSF109635">
    <property type="entry name" value="DnaK suppressor protein DksA, alpha-hairpin domain"/>
    <property type="match status" value="1"/>
</dbReference>
<accession>A0ABZ3HE63</accession>
<dbReference type="SUPFAM" id="SSF57716">
    <property type="entry name" value="Glucocorticoid receptor-like (DNA-binding domain)"/>
    <property type="match status" value="1"/>
</dbReference>
<gene>
    <name evidence="6" type="primary">dksA</name>
    <name evidence="6" type="ORF">WCY31_05495</name>
</gene>
<feature type="zinc finger region" description="dksA C4-type" evidence="4">
    <location>
        <begin position="84"/>
        <end position="108"/>
    </location>
</feature>
<evidence type="ECO:0000313" key="7">
    <source>
        <dbReference type="Proteomes" id="UP001447842"/>
    </source>
</evidence>
<dbReference type="Gene3D" id="1.20.120.910">
    <property type="entry name" value="DksA, coiled-coil domain"/>
    <property type="match status" value="1"/>
</dbReference>
<evidence type="ECO:0000313" key="6">
    <source>
        <dbReference type="EMBL" id="XAU16163.1"/>
    </source>
</evidence>
<dbReference type="InterPro" id="IPR020458">
    <property type="entry name" value="Znf_DskA_TraR_CS"/>
</dbReference>
<evidence type="ECO:0000259" key="5">
    <source>
        <dbReference type="Pfam" id="PF01258"/>
    </source>
</evidence>
<protein>
    <submittedName>
        <fullName evidence="6">RNA polymerase-binding protein DksA</fullName>
    </submittedName>
</protein>
<reference evidence="6 7" key="1">
    <citation type="submission" date="2024-03" db="EMBL/GenBank/DDBJ databases">
        <title>Sulfurimonas sp. HSL3-1.</title>
        <authorList>
            <person name="Wang S."/>
        </authorList>
    </citation>
    <scope>NUCLEOTIDE SEQUENCE [LARGE SCALE GENOMIC DNA]</scope>
    <source>
        <strain evidence="6 7">HSL3-1</strain>
    </source>
</reference>
<dbReference type="InterPro" id="IPR000962">
    <property type="entry name" value="Znf_DskA_TraR"/>
</dbReference>
<dbReference type="Proteomes" id="UP001447842">
    <property type="component" value="Chromosome"/>
</dbReference>
<dbReference type="PANTHER" id="PTHR33823">
    <property type="entry name" value="RNA POLYMERASE-BINDING TRANSCRIPTION FACTOR DKSA-RELATED"/>
    <property type="match status" value="1"/>
</dbReference>
<dbReference type="Pfam" id="PF01258">
    <property type="entry name" value="zf-dskA_traR"/>
    <property type="match status" value="1"/>
</dbReference>
<name>A0ABZ3HE63_9BACT</name>
<evidence type="ECO:0000256" key="3">
    <source>
        <dbReference type="ARBA" id="ARBA00022833"/>
    </source>
</evidence>
<evidence type="ECO:0000256" key="1">
    <source>
        <dbReference type="ARBA" id="ARBA00022723"/>
    </source>
</evidence>
<feature type="domain" description="Zinc finger DksA/TraR C4-type" evidence="5">
    <location>
        <begin position="79"/>
        <end position="114"/>
    </location>
</feature>
<dbReference type="PROSITE" id="PS51128">
    <property type="entry name" value="ZF_DKSA_2"/>
    <property type="match status" value="1"/>
</dbReference>
<organism evidence="6 7">
    <name type="scientific">Sulfurimonas diazotrophicus</name>
    <dbReference type="NCBI Taxonomy" id="3131939"/>
    <lineage>
        <taxon>Bacteria</taxon>
        <taxon>Pseudomonadati</taxon>
        <taxon>Campylobacterota</taxon>
        <taxon>Epsilonproteobacteria</taxon>
        <taxon>Campylobacterales</taxon>
        <taxon>Sulfurimonadaceae</taxon>
        <taxon>Sulfurimonas</taxon>
    </lineage>
</organism>
<dbReference type="NCBIfam" id="NF033459">
    <property type="entry name" value="DksA_like"/>
    <property type="match status" value="1"/>
</dbReference>
<dbReference type="PANTHER" id="PTHR33823:SF4">
    <property type="entry name" value="GENERAL STRESS PROTEIN 16O"/>
    <property type="match status" value="1"/>
</dbReference>
<proteinExistence type="predicted"/>
<evidence type="ECO:0000256" key="2">
    <source>
        <dbReference type="ARBA" id="ARBA00022771"/>
    </source>
</evidence>
<keyword evidence="7" id="KW-1185">Reference proteome</keyword>
<dbReference type="InterPro" id="IPR037187">
    <property type="entry name" value="DnaK_N"/>
</dbReference>
<keyword evidence="2" id="KW-0863">Zinc-finger</keyword>
<keyword evidence="3" id="KW-0862">Zinc</keyword>
<sequence length="118" mass="13067">MQNSELSYFEEILRARKAQIMKNISGVEAELDGLSDVEMNDEGDYAAISNDNMVDTAIGTQQGTELLEIELALSKISAGTYGICEMCEEPISFARLKVKPHARFCIDCREIAEKNSAK</sequence>
<keyword evidence="1" id="KW-0479">Metal-binding</keyword>
<dbReference type="PROSITE" id="PS01102">
    <property type="entry name" value="ZF_DKSA_1"/>
    <property type="match status" value="1"/>
</dbReference>